<accession>A0A8T0P4L1</accession>
<dbReference type="Pfam" id="PF13966">
    <property type="entry name" value="zf-RVT"/>
    <property type="match status" value="1"/>
</dbReference>
<keyword evidence="4" id="KW-1185">Reference proteome</keyword>
<organism evidence="3 4">
    <name type="scientific">Panicum virgatum</name>
    <name type="common">Blackwell switchgrass</name>
    <dbReference type="NCBI Taxonomy" id="38727"/>
    <lineage>
        <taxon>Eukaryota</taxon>
        <taxon>Viridiplantae</taxon>
        <taxon>Streptophyta</taxon>
        <taxon>Embryophyta</taxon>
        <taxon>Tracheophyta</taxon>
        <taxon>Spermatophyta</taxon>
        <taxon>Magnoliopsida</taxon>
        <taxon>Liliopsida</taxon>
        <taxon>Poales</taxon>
        <taxon>Poaceae</taxon>
        <taxon>PACMAD clade</taxon>
        <taxon>Panicoideae</taxon>
        <taxon>Panicodae</taxon>
        <taxon>Paniceae</taxon>
        <taxon>Panicinae</taxon>
        <taxon>Panicum</taxon>
        <taxon>Panicum sect. Hiantes</taxon>
    </lineage>
</organism>
<keyword evidence="1" id="KW-1133">Transmembrane helix</keyword>
<keyword evidence="1" id="KW-0472">Membrane</keyword>
<evidence type="ECO:0000313" key="4">
    <source>
        <dbReference type="Proteomes" id="UP000823388"/>
    </source>
</evidence>
<evidence type="ECO:0000256" key="1">
    <source>
        <dbReference type="SAM" id="Phobius"/>
    </source>
</evidence>
<proteinExistence type="predicted"/>
<dbReference type="PANTHER" id="PTHR33116:SF78">
    <property type="entry name" value="OS12G0587133 PROTEIN"/>
    <property type="match status" value="1"/>
</dbReference>
<protein>
    <recommendedName>
        <fullName evidence="2">Reverse transcriptase zinc-binding domain-containing protein</fullName>
    </recommendedName>
</protein>
<dbReference type="InterPro" id="IPR026960">
    <property type="entry name" value="RVT-Znf"/>
</dbReference>
<dbReference type="Proteomes" id="UP000823388">
    <property type="component" value="Chromosome 8N"/>
</dbReference>
<feature type="domain" description="Reverse transcriptase zinc-binding" evidence="2">
    <location>
        <begin position="183"/>
        <end position="245"/>
    </location>
</feature>
<reference evidence="3" key="1">
    <citation type="submission" date="2020-05" db="EMBL/GenBank/DDBJ databases">
        <title>WGS assembly of Panicum virgatum.</title>
        <authorList>
            <person name="Lovell J.T."/>
            <person name="Jenkins J."/>
            <person name="Shu S."/>
            <person name="Juenger T.E."/>
            <person name="Schmutz J."/>
        </authorList>
    </citation>
    <scope>NUCLEOTIDE SEQUENCE</scope>
    <source>
        <strain evidence="3">AP13</strain>
    </source>
</reference>
<name>A0A8T0P4L1_PANVG</name>
<feature type="transmembrane region" description="Helical" evidence="1">
    <location>
        <begin position="6"/>
        <end position="30"/>
    </location>
</feature>
<dbReference type="PANTHER" id="PTHR33116">
    <property type="entry name" value="REVERSE TRANSCRIPTASE ZINC-BINDING DOMAIN-CONTAINING PROTEIN-RELATED-RELATED"/>
    <property type="match status" value="1"/>
</dbReference>
<evidence type="ECO:0000313" key="3">
    <source>
        <dbReference type="EMBL" id="KAG2555629.1"/>
    </source>
</evidence>
<comment type="caution">
    <text evidence="3">The sequence shown here is derived from an EMBL/GenBank/DDBJ whole genome shotgun (WGS) entry which is preliminary data.</text>
</comment>
<keyword evidence="1" id="KW-0812">Transmembrane</keyword>
<evidence type="ECO:0000259" key="2">
    <source>
        <dbReference type="Pfam" id="PF13966"/>
    </source>
</evidence>
<dbReference type="EMBL" id="CM029052">
    <property type="protein sequence ID" value="KAG2555629.1"/>
    <property type="molecule type" value="Genomic_DNA"/>
</dbReference>
<gene>
    <name evidence="3" type="ORF">PVAP13_8NG039701</name>
</gene>
<sequence>MAGRATWVRFVISALPIHVLIALNVPKWFIKAINKIRRAFLWKGRREVQGGCCLVAWEKVQRPLELGGLGILNLEIMGWALQIALQTTIGSGSTTKFWTDRWINGNSINDLAPTVFAAVLTRARNIRLVADALVDHRWAHDIQGGLSLIGLYELFQLTDILSDFVLTQEDDTHIWRFNVSGQYTAKSAYLAFFNGATTFEPWRRIWKTWAPAKCNIFLWLAVRNRCWTADRLARRNLPHPERCLFYFWFRVLSSFGWKLCVPSRHEFSFSDWWRKSAKKIQKDKRKGFNTSVVLGAWIIWKHRNACIFEGARPSLDNLFQAFKDEHHLWCLAGARSLNSLSAGQASGLG</sequence>
<dbReference type="AlphaFoldDB" id="A0A8T0P4L1"/>